<feature type="transmembrane region" description="Helical" evidence="5">
    <location>
        <begin position="58"/>
        <end position="79"/>
    </location>
</feature>
<feature type="transmembrane region" description="Helical" evidence="5">
    <location>
        <begin position="20"/>
        <end position="46"/>
    </location>
</feature>
<evidence type="ECO:0000256" key="1">
    <source>
        <dbReference type="ARBA" id="ARBA00004141"/>
    </source>
</evidence>
<evidence type="ECO:0000259" key="6">
    <source>
        <dbReference type="Pfam" id="PF06271"/>
    </source>
</evidence>
<dbReference type="InterPro" id="IPR010432">
    <property type="entry name" value="RDD"/>
</dbReference>
<comment type="caution">
    <text evidence="7">The sequence shown here is derived from an EMBL/GenBank/DDBJ whole genome shotgun (WGS) entry which is preliminary data.</text>
</comment>
<dbReference type="Pfam" id="PF06271">
    <property type="entry name" value="RDD"/>
    <property type="match status" value="1"/>
</dbReference>
<keyword evidence="4 5" id="KW-0472">Membrane</keyword>
<accession>A0A6A8GGV6</accession>
<dbReference type="GO" id="GO:0016020">
    <property type="term" value="C:membrane"/>
    <property type="evidence" value="ECO:0007669"/>
    <property type="project" value="UniProtKB-SubCell"/>
</dbReference>
<evidence type="ECO:0000256" key="2">
    <source>
        <dbReference type="ARBA" id="ARBA00022692"/>
    </source>
</evidence>
<keyword evidence="8" id="KW-1185">Reference proteome</keyword>
<organism evidence="7 8">
    <name type="scientific">Haloferax litoreum</name>
    <dbReference type="NCBI Taxonomy" id="2666140"/>
    <lineage>
        <taxon>Archaea</taxon>
        <taxon>Methanobacteriati</taxon>
        <taxon>Methanobacteriota</taxon>
        <taxon>Stenosarchaea group</taxon>
        <taxon>Halobacteria</taxon>
        <taxon>Halobacteriales</taxon>
        <taxon>Haloferacaceae</taxon>
        <taxon>Haloferax</taxon>
    </lineage>
</organism>
<dbReference type="Proteomes" id="UP000439022">
    <property type="component" value="Unassembled WGS sequence"/>
</dbReference>
<keyword evidence="2 5" id="KW-0812">Transmembrane</keyword>
<evidence type="ECO:0000313" key="7">
    <source>
        <dbReference type="EMBL" id="MRX21722.1"/>
    </source>
</evidence>
<evidence type="ECO:0000256" key="3">
    <source>
        <dbReference type="ARBA" id="ARBA00022989"/>
    </source>
</evidence>
<dbReference type="EMBL" id="WKJO01000001">
    <property type="protein sequence ID" value="MRX21722.1"/>
    <property type="molecule type" value="Genomic_DNA"/>
</dbReference>
<dbReference type="PANTHER" id="PTHR38480:SF1">
    <property type="entry name" value="SLR0254 PROTEIN"/>
    <property type="match status" value="1"/>
</dbReference>
<gene>
    <name evidence="7" type="ORF">GJR96_07100</name>
</gene>
<dbReference type="AlphaFoldDB" id="A0A6A8GGV6"/>
<evidence type="ECO:0000256" key="5">
    <source>
        <dbReference type="SAM" id="Phobius"/>
    </source>
</evidence>
<feature type="transmembrane region" description="Helical" evidence="5">
    <location>
        <begin position="110"/>
        <end position="130"/>
    </location>
</feature>
<reference evidence="7 8" key="1">
    <citation type="submission" date="2019-11" db="EMBL/GenBank/DDBJ databases">
        <title>Whole genome sequence of Haloferax sp. MBLA0076.</title>
        <authorList>
            <person name="Seo M.-J."/>
            <person name="Cho E.-S."/>
        </authorList>
    </citation>
    <scope>NUCLEOTIDE SEQUENCE [LARGE SCALE GENOMIC DNA]</scope>
    <source>
        <strain evidence="7 8">MBLA0076</strain>
    </source>
</reference>
<evidence type="ECO:0000313" key="8">
    <source>
        <dbReference type="Proteomes" id="UP000439022"/>
    </source>
</evidence>
<dbReference type="PANTHER" id="PTHR38480">
    <property type="entry name" value="SLR0254 PROTEIN"/>
    <property type="match status" value="1"/>
</dbReference>
<sequence>MIRYPTPNMNERASVLGRRFEAVLIDGLLVALSMAVVGFLAGTLFVGGEYGGLGSSLLAVQFGAPFVLLGYQTVLEGYYGQTLGKRLRGIVVVGTDGSNLSWGSSIVRNLLRIVDALPAFYLFGIAVAYLTDDHQRVGDLAGSTVVVHTA</sequence>
<name>A0A6A8GGV6_9EURY</name>
<comment type="subcellular location">
    <subcellularLocation>
        <location evidence="1">Membrane</location>
        <topology evidence="1">Multi-pass membrane protein</topology>
    </subcellularLocation>
</comment>
<protein>
    <submittedName>
        <fullName evidence="7">RDD family protein</fullName>
    </submittedName>
</protein>
<keyword evidence="3 5" id="KW-1133">Transmembrane helix</keyword>
<evidence type="ECO:0000256" key="4">
    <source>
        <dbReference type="ARBA" id="ARBA00023136"/>
    </source>
</evidence>
<feature type="domain" description="RDD" evidence="6">
    <location>
        <begin position="16"/>
        <end position="141"/>
    </location>
</feature>
<proteinExistence type="predicted"/>